<accession>A0A3M8Q0S5</accession>
<dbReference type="InterPro" id="IPR026265">
    <property type="entry name" value="LptC"/>
</dbReference>
<keyword evidence="2" id="KW-0997">Cell inner membrane</keyword>
<evidence type="ECO:0000256" key="4">
    <source>
        <dbReference type="ARBA" id="ARBA00022989"/>
    </source>
</evidence>
<evidence type="ECO:0000256" key="5">
    <source>
        <dbReference type="ARBA" id="ARBA00023136"/>
    </source>
</evidence>
<dbReference type="GO" id="GO:0005886">
    <property type="term" value="C:plasma membrane"/>
    <property type="evidence" value="ECO:0007669"/>
    <property type="project" value="InterPro"/>
</dbReference>
<gene>
    <name evidence="7" type="primary">lptC</name>
    <name evidence="7" type="ORF">EBI00_12200</name>
</gene>
<dbReference type="NCBIfam" id="TIGR04409">
    <property type="entry name" value="LptC_YrbK"/>
    <property type="match status" value="1"/>
</dbReference>
<organism evidence="7 8">
    <name type="scientific">Marinomonas hwangdonensis</name>
    <dbReference type="NCBI Taxonomy" id="1053647"/>
    <lineage>
        <taxon>Bacteria</taxon>
        <taxon>Pseudomonadati</taxon>
        <taxon>Pseudomonadota</taxon>
        <taxon>Gammaproteobacteria</taxon>
        <taxon>Oceanospirillales</taxon>
        <taxon>Oceanospirillaceae</taxon>
        <taxon>Marinomonas</taxon>
    </lineage>
</organism>
<comment type="caution">
    <text evidence="7">The sequence shown here is derived from an EMBL/GenBank/DDBJ whole genome shotgun (WGS) entry which is preliminary data.</text>
</comment>
<dbReference type="GO" id="GO:0030288">
    <property type="term" value="C:outer membrane-bounded periplasmic space"/>
    <property type="evidence" value="ECO:0007669"/>
    <property type="project" value="TreeGrafter"/>
</dbReference>
<name>A0A3M8Q0S5_9GAMM</name>
<feature type="transmembrane region" description="Helical" evidence="6">
    <location>
        <begin position="12"/>
        <end position="31"/>
    </location>
</feature>
<dbReference type="Proteomes" id="UP000280507">
    <property type="component" value="Unassembled WGS sequence"/>
</dbReference>
<dbReference type="RefSeq" id="WP_123096216.1">
    <property type="nucleotide sequence ID" value="NZ_RIZG01000007.1"/>
</dbReference>
<dbReference type="GO" id="GO:0015221">
    <property type="term" value="F:lipopolysaccharide transmembrane transporter activity"/>
    <property type="evidence" value="ECO:0007669"/>
    <property type="project" value="InterPro"/>
</dbReference>
<dbReference type="OrthoDB" id="6102924at2"/>
<evidence type="ECO:0000256" key="3">
    <source>
        <dbReference type="ARBA" id="ARBA00022692"/>
    </source>
</evidence>
<evidence type="ECO:0000313" key="8">
    <source>
        <dbReference type="Proteomes" id="UP000280507"/>
    </source>
</evidence>
<dbReference type="InterPro" id="IPR052363">
    <property type="entry name" value="LPS_export_LptC"/>
</dbReference>
<dbReference type="GO" id="GO:0017089">
    <property type="term" value="F:glycolipid transfer activity"/>
    <property type="evidence" value="ECO:0007669"/>
    <property type="project" value="TreeGrafter"/>
</dbReference>
<keyword evidence="3 6" id="KW-0812">Transmembrane</keyword>
<evidence type="ECO:0000256" key="6">
    <source>
        <dbReference type="SAM" id="Phobius"/>
    </source>
</evidence>
<protein>
    <submittedName>
        <fullName evidence="7">LPS export ABC transporter periplasmic protein LptC</fullName>
    </submittedName>
</protein>
<evidence type="ECO:0000256" key="1">
    <source>
        <dbReference type="ARBA" id="ARBA00022475"/>
    </source>
</evidence>
<keyword evidence="1" id="KW-1003">Cell membrane</keyword>
<dbReference type="Pfam" id="PF06835">
    <property type="entry name" value="LptC"/>
    <property type="match status" value="1"/>
</dbReference>
<dbReference type="EMBL" id="RIZG01000007">
    <property type="protein sequence ID" value="RNF49693.1"/>
    <property type="molecule type" value="Genomic_DNA"/>
</dbReference>
<sequence length="192" mass="21325">MTILNTLVRPKNLVIAVAITALLGLVFYQGANTANNLVEVETFNDAPDYFITKVHVKTFDQQGKLTESLKTEQTRHYQATSKTLLVEPIVERSSLTGNWLAKAETGIIEDGNKDILLTGNAHATKWHLQSEKIEMLSDSVHYLDRNKSLTSYGNATLISSQGETSAEQIVTYINSENVFMTKSVRGIYETAN</sequence>
<dbReference type="PANTHER" id="PTHR37481:SF1">
    <property type="entry name" value="LIPOPOLYSACCHARIDE EXPORT SYSTEM PROTEIN LPTC"/>
    <property type="match status" value="1"/>
</dbReference>
<dbReference type="InterPro" id="IPR010664">
    <property type="entry name" value="LipoPS_assembly_LptC-rel"/>
</dbReference>
<dbReference type="AlphaFoldDB" id="A0A3M8Q0S5"/>
<keyword evidence="8" id="KW-1185">Reference proteome</keyword>
<evidence type="ECO:0000313" key="7">
    <source>
        <dbReference type="EMBL" id="RNF49693.1"/>
    </source>
</evidence>
<proteinExistence type="predicted"/>
<keyword evidence="5 6" id="KW-0472">Membrane</keyword>
<dbReference type="Gene3D" id="2.60.450.10">
    <property type="entry name" value="Lipopolysaccharide (LPS) transport protein A like domain"/>
    <property type="match status" value="1"/>
</dbReference>
<keyword evidence="4 6" id="KW-1133">Transmembrane helix</keyword>
<evidence type="ECO:0000256" key="2">
    <source>
        <dbReference type="ARBA" id="ARBA00022519"/>
    </source>
</evidence>
<reference evidence="7 8" key="1">
    <citation type="journal article" date="2012" name="Int. J. Syst. Evol. Microbiol.">
        <title>Marinomonas hwangdonensis sp. nov., isolated from seawater.</title>
        <authorList>
            <person name="Jung Y.T."/>
            <person name="Oh T.K."/>
            <person name="Yoon J.H."/>
        </authorList>
    </citation>
    <scope>NUCLEOTIDE SEQUENCE [LARGE SCALE GENOMIC DNA]</scope>
    <source>
        <strain evidence="7 8">HDW-15</strain>
    </source>
</reference>
<dbReference type="PANTHER" id="PTHR37481">
    <property type="entry name" value="LIPOPOLYSACCHARIDE EXPORT SYSTEM PROTEIN LPTC"/>
    <property type="match status" value="1"/>
</dbReference>